<comment type="caution">
    <text evidence="1">The sequence shown here is derived from an EMBL/GenBank/DDBJ whole genome shotgun (WGS) entry which is preliminary data.</text>
</comment>
<dbReference type="AlphaFoldDB" id="A0AAV9ZEF8"/>
<protein>
    <submittedName>
        <fullName evidence="1">Uncharacterized protein</fullName>
    </submittedName>
</protein>
<evidence type="ECO:0000313" key="1">
    <source>
        <dbReference type="EMBL" id="KAK6980832.1"/>
    </source>
</evidence>
<evidence type="ECO:0000313" key="2">
    <source>
        <dbReference type="Proteomes" id="UP001362999"/>
    </source>
</evidence>
<keyword evidence="2" id="KW-1185">Reference proteome</keyword>
<proteinExistence type="predicted"/>
<gene>
    <name evidence="1" type="ORF">R3P38DRAFT_3235139</name>
</gene>
<dbReference type="EMBL" id="JAWWNJ010000156">
    <property type="protein sequence ID" value="KAK6980832.1"/>
    <property type="molecule type" value="Genomic_DNA"/>
</dbReference>
<name>A0AAV9ZEF8_9AGAR</name>
<organism evidence="1 2">
    <name type="scientific">Favolaschia claudopus</name>
    <dbReference type="NCBI Taxonomy" id="2862362"/>
    <lineage>
        <taxon>Eukaryota</taxon>
        <taxon>Fungi</taxon>
        <taxon>Dikarya</taxon>
        <taxon>Basidiomycota</taxon>
        <taxon>Agaricomycotina</taxon>
        <taxon>Agaricomycetes</taxon>
        <taxon>Agaricomycetidae</taxon>
        <taxon>Agaricales</taxon>
        <taxon>Marasmiineae</taxon>
        <taxon>Mycenaceae</taxon>
        <taxon>Favolaschia</taxon>
    </lineage>
</organism>
<accession>A0AAV9ZEF8</accession>
<reference evidence="1 2" key="1">
    <citation type="journal article" date="2024" name="J Genomics">
        <title>Draft genome sequencing and assembly of Favolaschia claudopus CIRM-BRFM 2984 isolated from oak limbs.</title>
        <authorList>
            <person name="Navarro D."/>
            <person name="Drula E."/>
            <person name="Chaduli D."/>
            <person name="Cazenave R."/>
            <person name="Ahrendt S."/>
            <person name="Wang J."/>
            <person name="Lipzen A."/>
            <person name="Daum C."/>
            <person name="Barry K."/>
            <person name="Grigoriev I.V."/>
            <person name="Favel A."/>
            <person name="Rosso M.N."/>
            <person name="Martin F."/>
        </authorList>
    </citation>
    <scope>NUCLEOTIDE SEQUENCE [LARGE SCALE GENOMIC DNA]</scope>
    <source>
        <strain evidence="1 2">CIRM-BRFM 2984</strain>
    </source>
</reference>
<dbReference type="Proteomes" id="UP001362999">
    <property type="component" value="Unassembled WGS sequence"/>
</dbReference>
<sequence length="218" mass="24784">MNVDEAHFIYTAGLPLYALPAFRPAWGAPNLLGLRLKRNTPIIAMSTTLPPHIKSAVTHFDPATMLSLELSTSCPNIIYATHRIVRSLSDYRSLDFMLGLDAFVLPRKTLVFHDNTQQCSDARAHQNNKLPKSEQNKGLIRHYHAGMSHTYLKNLFDDFSKKDGGCTQQKGCQLAYMCREWRWLSIMEHHEPCRLHMAEPWVYTASLEGVDSLSDDPD</sequence>